<proteinExistence type="predicted"/>
<feature type="signal peptide" evidence="1">
    <location>
        <begin position="1"/>
        <end position="23"/>
    </location>
</feature>
<evidence type="ECO:0000256" key="1">
    <source>
        <dbReference type="SAM" id="SignalP"/>
    </source>
</evidence>
<protein>
    <recommendedName>
        <fullName evidence="4">DUF5666 domain-containing protein</fullName>
    </recommendedName>
</protein>
<organism evidence="2 3">
    <name type="scientific">Desulfuromonas acetoxidans (strain DSM 684 / 11070)</name>
    <dbReference type="NCBI Taxonomy" id="281689"/>
    <lineage>
        <taxon>Bacteria</taxon>
        <taxon>Pseudomonadati</taxon>
        <taxon>Thermodesulfobacteriota</taxon>
        <taxon>Desulfuromonadia</taxon>
        <taxon>Desulfuromonadales</taxon>
        <taxon>Desulfuromonadaceae</taxon>
        <taxon>Desulfuromonas</taxon>
    </lineage>
</organism>
<evidence type="ECO:0008006" key="4">
    <source>
        <dbReference type="Google" id="ProtNLM"/>
    </source>
</evidence>
<dbReference type="RefSeq" id="WP_005999505.1">
    <property type="nucleotide sequence ID" value="NZ_AAEW02000006.1"/>
</dbReference>
<sequence length="78" mass="8034">MKKTLYLVLALSLVAALATTALAQQITGTVTKVRGDKITIEVSRSEAKKVSAGDSATLEITKKAVEAPAAGNDMLTGC</sequence>
<dbReference type="AlphaFoldDB" id="Q1K0V9"/>
<accession>Q1K0V9</accession>
<name>Q1K0V9_DESA6</name>
<evidence type="ECO:0000313" key="2">
    <source>
        <dbReference type="EMBL" id="EAT16249.1"/>
    </source>
</evidence>
<keyword evidence="3" id="KW-1185">Reference proteome</keyword>
<feature type="chain" id="PRO_5004192380" description="DUF5666 domain-containing protein" evidence="1">
    <location>
        <begin position="24"/>
        <end position="78"/>
    </location>
</feature>
<reference evidence="2" key="1">
    <citation type="submission" date="2006-05" db="EMBL/GenBank/DDBJ databases">
        <title>Annotation of the draft genome assembly of Desulfuromonas acetoxidans DSM 684.</title>
        <authorList>
            <consortium name="US DOE Joint Genome Institute (JGI-ORNL)"/>
            <person name="Larimer F."/>
            <person name="Land M."/>
            <person name="Hauser L."/>
        </authorList>
    </citation>
    <scope>NUCLEOTIDE SEQUENCE [LARGE SCALE GENOMIC DNA]</scope>
    <source>
        <strain evidence="2">DSM 684</strain>
    </source>
</reference>
<reference evidence="2" key="2">
    <citation type="submission" date="2006-05" db="EMBL/GenBank/DDBJ databases">
        <title>Sequencing of the draft genome and assembly of Desulfuromonas acetoxidans DSM 684.</title>
        <authorList>
            <consortium name="US DOE Joint Genome Institute (JGI-PGF)"/>
            <person name="Copeland A."/>
            <person name="Lucas S."/>
            <person name="Lapidus A."/>
            <person name="Barry K."/>
            <person name="Detter J.C."/>
            <person name="Glavina del Rio T."/>
            <person name="Hammon N."/>
            <person name="Israni S."/>
            <person name="Dalin E."/>
            <person name="Tice H."/>
            <person name="Bruce D."/>
            <person name="Pitluck S."/>
            <person name="Richardson P."/>
        </authorList>
    </citation>
    <scope>NUCLEOTIDE SEQUENCE [LARGE SCALE GENOMIC DNA]</scope>
    <source>
        <strain evidence="2">DSM 684</strain>
    </source>
</reference>
<dbReference type="Proteomes" id="UP000005695">
    <property type="component" value="Unassembled WGS sequence"/>
</dbReference>
<dbReference type="EMBL" id="AAEW02000006">
    <property type="protein sequence ID" value="EAT16249.1"/>
    <property type="molecule type" value="Genomic_DNA"/>
</dbReference>
<comment type="caution">
    <text evidence="2">The sequence shown here is derived from an EMBL/GenBank/DDBJ whole genome shotgun (WGS) entry which is preliminary data.</text>
</comment>
<gene>
    <name evidence="2" type="ORF">Dace_1713</name>
</gene>
<keyword evidence="1" id="KW-0732">Signal</keyword>
<evidence type="ECO:0000313" key="3">
    <source>
        <dbReference type="Proteomes" id="UP000005695"/>
    </source>
</evidence>
<dbReference type="NCBIfam" id="NF040942">
    <property type="entry name" value="hypo_ExtJ"/>
    <property type="match status" value="1"/>
</dbReference>